<comment type="caution">
    <text evidence="1">The sequence shown here is derived from an EMBL/GenBank/DDBJ whole genome shotgun (WGS) entry which is preliminary data.</text>
</comment>
<reference evidence="1" key="1">
    <citation type="submission" date="2018-11" db="EMBL/GenBank/DDBJ databases">
        <authorList>
            <consortium name="Pathogen Informatics"/>
        </authorList>
    </citation>
    <scope>NUCLEOTIDE SEQUENCE</scope>
</reference>
<protein>
    <submittedName>
        <fullName evidence="1">Uncharacterized protein</fullName>
    </submittedName>
</protein>
<accession>A0A448WQ26</accession>
<name>A0A448WQ26_9PLAT</name>
<dbReference type="EMBL" id="CAAALY010032025">
    <property type="protein sequence ID" value="VEL17303.1"/>
    <property type="molecule type" value="Genomic_DNA"/>
</dbReference>
<organism evidence="1 2">
    <name type="scientific">Protopolystoma xenopodis</name>
    <dbReference type="NCBI Taxonomy" id="117903"/>
    <lineage>
        <taxon>Eukaryota</taxon>
        <taxon>Metazoa</taxon>
        <taxon>Spiralia</taxon>
        <taxon>Lophotrochozoa</taxon>
        <taxon>Platyhelminthes</taxon>
        <taxon>Monogenea</taxon>
        <taxon>Polyopisthocotylea</taxon>
        <taxon>Polystomatidea</taxon>
        <taxon>Polystomatidae</taxon>
        <taxon>Protopolystoma</taxon>
    </lineage>
</organism>
<gene>
    <name evidence="1" type="ORF">PXEA_LOCUS10743</name>
</gene>
<keyword evidence="2" id="KW-1185">Reference proteome</keyword>
<evidence type="ECO:0000313" key="2">
    <source>
        <dbReference type="Proteomes" id="UP000784294"/>
    </source>
</evidence>
<proteinExistence type="predicted"/>
<dbReference type="Proteomes" id="UP000784294">
    <property type="component" value="Unassembled WGS sequence"/>
</dbReference>
<evidence type="ECO:0000313" key="1">
    <source>
        <dbReference type="EMBL" id="VEL17303.1"/>
    </source>
</evidence>
<sequence length="118" mass="13080">MDVAGFRRHFTSPPHAPFGCFPAVMLYGRDDQRLTSRSRLAGRDSSKKSPTTAVILSVVVTSARLYRLVDPSQAGIARNFAPSITYSLLCLHTTLDRLDSMPGCLSFFPYFFCCGRPD</sequence>
<dbReference type="AlphaFoldDB" id="A0A448WQ26"/>